<dbReference type="EMBL" id="CP007268">
    <property type="protein sequence ID" value="AHK80734.1"/>
    <property type="molecule type" value="Genomic_DNA"/>
</dbReference>
<dbReference type="HOGENOM" id="CLU_2770152_0_0_6"/>
<dbReference type="Proteomes" id="UP000019442">
    <property type="component" value="Chromosome"/>
</dbReference>
<gene>
    <name evidence="1" type="ORF">M911_11980</name>
</gene>
<dbReference type="AlphaFoldDB" id="W8KLS8"/>
<protein>
    <submittedName>
        <fullName evidence="1">Uncharacterized protein</fullName>
    </submittedName>
</protein>
<evidence type="ECO:0000313" key="1">
    <source>
        <dbReference type="EMBL" id="AHK80734.1"/>
    </source>
</evidence>
<reference evidence="2" key="2">
    <citation type="submission" date="2014-02" db="EMBL/GenBank/DDBJ databases">
        <title>Draft Genome Sequence of extremely halophilic bacteria Halorhodospira halochloris.</title>
        <authorList>
            <person name="Singh K.S."/>
        </authorList>
    </citation>
    <scope>NUCLEOTIDE SEQUENCE [LARGE SCALE GENOMIC DNA]</scope>
    <source>
        <strain evidence="2">A</strain>
    </source>
</reference>
<name>W8KLS8_9GAMM</name>
<sequence>MNLPPLATQGLFVLIQYLADTPDLMAGKTMIFPQLCITTRAPKHEHGLSLRADDVHMGRPVVRRINHNS</sequence>
<organism evidence="1 2">
    <name type="scientific">Ectothiorhodospira haloalkaliphila</name>
    <dbReference type="NCBI Taxonomy" id="421628"/>
    <lineage>
        <taxon>Bacteria</taxon>
        <taxon>Pseudomonadati</taxon>
        <taxon>Pseudomonadota</taxon>
        <taxon>Gammaproteobacteria</taxon>
        <taxon>Chromatiales</taxon>
        <taxon>Ectothiorhodospiraceae</taxon>
        <taxon>Ectothiorhodospira</taxon>
    </lineage>
</organism>
<proteinExistence type="predicted"/>
<reference evidence="1 2" key="1">
    <citation type="journal article" date="2014" name="J Genomics">
        <title>Draft Genome Sequence of the Extremely Halophilic Phototrophic Purple Sulfur Bacterium Halorhodospira halochloris.</title>
        <authorList>
            <person name="Singh K.S."/>
            <person name="Kirksey J."/>
            <person name="Hoff W.D."/>
            <person name="Deole R."/>
        </authorList>
    </citation>
    <scope>NUCLEOTIDE SEQUENCE [LARGE SCALE GENOMIC DNA]</scope>
    <source>
        <strain evidence="1 2">A</strain>
    </source>
</reference>
<evidence type="ECO:0000313" key="2">
    <source>
        <dbReference type="Proteomes" id="UP000019442"/>
    </source>
</evidence>
<keyword evidence="2" id="KW-1185">Reference proteome</keyword>
<dbReference type="KEGG" id="hhc:M911_11980"/>
<accession>W8KLS8</accession>